<organism evidence="1 2">
    <name type="scientific">Pristionchus entomophagus</name>
    <dbReference type="NCBI Taxonomy" id="358040"/>
    <lineage>
        <taxon>Eukaryota</taxon>
        <taxon>Metazoa</taxon>
        <taxon>Ecdysozoa</taxon>
        <taxon>Nematoda</taxon>
        <taxon>Chromadorea</taxon>
        <taxon>Rhabditida</taxon>
        <taxon>Rhabditina</taxon>
        <taxon>Diplogasteromorpha</taxon>
        <taxon>Diplogasteroidea</taxon>
        <taxon>Neodiplogasteridae</taxon>
        <taxon>Pristionchus</taxon>
    </lineage>
</organism>
<sequence length="103" mass="11496">CTFFSFFSTSSSSFIDEFLHRFEARSLLAWPSFIDFFFLFVSSSSSSLSPSLYESSSSSARLALFFASSAAPFLSSTNSFSDLFLNLQFSSLPHLPYQISIFA</sequence>
<evidence type="ECO:0000313" key="1">
    <source>
        <dbReference type="EMBL" id="GMS93042.1"/>
    </source>
</evidence>
<comment type="caution">
    <text evidence="1">The sequence shown here is derived from an EMBL/GenBank/DDBJ whole genome shotgun (WGS) entry which is preliminary data.</text>
</comment>
<accession>A0AAV5TBV8</accession>
<evidence type="ECO:0008006" key="3">
    <source>
        <dbReference type="Google" id="ProtNLM"/>
    </source>
</evidence>
<keyword evidence="2" id="KW-1185">Reference proteome</keyword>
<gene>
    <name evidence="1" type="ORF">PENTCL1PPCAC_15217</name>
</gene>
<protein>
    <recommendedName>
        <fullName evidence="3">Secreted protein</fullName>
    </recommendedName>
</protein>
<proteinExistence type="predicted"/>
<dbReference type="EMBL" id="BTSX01000004">
    <property type="protein sequence ID" value="GMS93042.1"/>
    <property type="molecule type" value="Genomic_DNA"/>
</dbReference>
<reference evidence="1" key="1">
    <citation type="submission" date="2023-10" db="EMBL/GenBank/DDBJ databases">
        <title>Genome assembly of Pristionchus species.</title>
        <authorList>
            <person name="Yoshida K."/>
            <person name="Sommer R.J."/>
        </authorList>
    </citation>
    <scope>NUCLEOTIDE SEQUENCE</scope>
    <source>
        <strain evidence="1">RS0144</strain>
    </source>
</reference>
<dbReference type="AlphaFoldDB" id="A0AAV5TBV8"/>
<name>A0AAV5TBV8_9BILA</name>
<evidence type="ECO:0000313" key="2">
    <source>
        <dbReference type="Proteomes" id="UP001432027"/>
    </source>
</evidence>
<dbReference type="Proteomes" id="UP001432027">
    <property type="component" value="Unassembled WGS sequence"/>
</dbReference>
<feature type="non-terminal residue" evidence="1">
    <location>
        <position position="1"/>
    </location>
</feature>